<evidence type="ECO:0000313" key="3">
    <source>
        <dbReference type="Proteomes" id="UP000251993"/>
    </source>
</evidence>
<dbReference type="SUPFAM" id="SSF53335">
    <property type="entry name" value="S-adenosyl-L-methionine-dependent methyltransferases"/>
    <property type="match status" value="1"/>
</dbReference>
<dbReference type="EMBL" id="CP030850">
    <property type="protein sequence ID" value="AXE20955.1"/>
    <property type="molecule type" value="Genomic_DNA"/>
</dbReference>
<dbReference type="InterPro" id="IPR025714">
    <property type="entry name" value="Methyltranfer_dom"/>
</dbReference>
<organism evidence="2 3">
    <name type="scientific">Runella rosea</name>
    <dbReference type="NCBI Taxonomy" id="2259595"/>
    <lineage>
        <taxon>Bacteria</taxon>
        <taxon>Pseudomonadati</taxon>
        <taxon>Bacteroidota</taxon>
        <taxon>Cytophagia</taxon>
        <taxon>Cytophagales</taxon>
        <taxon>Spirosomataceae</taxon>
        <taxon>Runella</taxon>
    </lineage>
</organism>
<reference evidence="2 3" key="1">
    <citation type="submission" date="2018-07" db="EMBL/GenBank/DDBJ databases">
        <title>Genome sequencing of Runella.</title>
        <authorList>
            <person name="Baek M.-G."/>
            <person name="Yi H."/>
        </authorList>
    </citation>
    <scope>NUCLEOTIDE SEQUENCE [LARGE SCALE GENOMIC DNA]</scope>
    <source>
        <strain evidence="2 3">HYN0085</strain>
    </source>
</reference>
<dbReference type="Gene3D" id="3.40.50.150">
    <property type="entry name" value="Vaccinia Virus protein VP39"/>
    <property type="match status" value="1"/>
</dbReference>
<name>A0A344TQN4_9BACT</name>
<keyword evidence="3" id="KW-1185">Reference proteome</keyword>
<dbReference type="KEGG" id="run:DR864_26045"/>
<dbReference type="Proteomes" id="UP000251993">
    <property type="component" value="Chromosome"/>
</dbReference>
<dbReference type="InterPro" id="IPR029063">
    <property type="entry name" value="SAM-dependent_MTases_sf"/>
</dbReference>
<dbReference type="RefSeq" id="WP_114069716.1">
    <property type="nucleotide sequence ID" value="NZ_CP030850.1"/>
</dbReference>
<feature type="domain" description="Methyltransferase" evidence="1">
    <location>
        <begin position="60"/>
        <end position="158"/>
    </location>
</feature>
<dbReference type="Pfam" id="PF13847">
    <property type="entry name" value="Methyltransf_31"/>
    <property type="match status" value="1"/>
</dbReference>
<dbReference type="PANTHER" id="PTHR43861">
    <property type="entry name" value="TRANS-ACONITATE 2-METHYLTRANSFERASE-RELATED"/>
    <property type="match status" value="1"/>
</dbReference>
<evidence type="ECO:0000313" key="2">
    <source>
        <dbReference type="EMBL" id="AXE20955.1"/>
    </source>
</evidence>
<gene>
    <name evidence="2" type="ORF">DR864_26045</name>
</gene>
<sequence>MKNKWQEVWSKRQFVQEQSETILESLIKMDGFDTPLGKMTELDWRDYVNNCIKNLDLTVDETVFEIGCGCGAFVYVLCEKGFRVGGIDFSPPLIEIAKKSMPNSSASFQVCDAIDLEEIKSDCIIANHVFHYFPSYEYVSAVLETVTKSESKVLITALPDIIFKKESEAFRMGALTDQEYKEKYDGLDILYFSKSWILYELHRLSPKRKVFFLPHSMPKFPQNEFRFDCLIL</sequence>
<dbReference type="AlphaFoldDB" id="A0A344TQN4"/>
<accession>A0A344TQN4</accession>
<dbReference type="CDD" id="cd02440">
    <property type="entry name" value="AdoMet_MTases"/>
    <property type="match status" value="1"/>
</dbReference>
<evidence type="ECO:0000259" key="1">
    <source>
        <dbReference type="Pfam" id="PF13847"/>
    </source>
</evidence>
<dbReference type="OrthoDB" id="9791837at2"/>
<protein>
    <recommendedName>
        <fullName evidence="1">Methyltransferase domain-containing protein</fullName>
    </recommendedName>
</protein>
<proteinExistence type="predicted"/>